<dbReference type="SUPFAM" id="SSF46894">
    <property type="entry name" value="C-terminal effector domain of the bipartite response regulators"/>
    <property type="match status" value="1"/>
</dbReference>
<feature type="modified residue" description="4-aspartylphosphate" evidence="3">
    <location>
        <position position="55"/>
    </location>
</feature>
<accession>W5WBF4</accession>
<dbReference type="Gene3D" id="3.40.50.2300">
    <property type="match status" value="1"/>
</dbReference>
<dbReference type="PROSITE" id="PS50043">
    <property type="entry name" value="HTH_LUXR_2"/>
    <property type="match status" value="1"/>
</dbReference>
<dbReference type="InterPro" id="IPR011006">
    <property type="entry name" value="CheY-like_superfamily"/>
</dbReference>
<keyword evidence="2" id="KW-0238">DNA-binding</keyword>
<organism evidence="6 7">
    <name type="scientific">Kutzneria albida DSM 43870</name>
    <dbReference type="NCBI Taxonomy" id="1449976"/>
    <lineage>
        <taxon>Bacteria</taxon>
        <taxon>Bacillati</taxon>
        <taxon>Actinomycetota</taxon>
        <taxon>Actinomycetes</taxon>
        <taxon>Pseudonocardiales</taxon>
        <taxon>Pseudonocardiaceae</taxon>
        <taxon>Kutzneria</taxon>
    </lineage>
</organism>
<evidence type="ECO:0000313" key="6">
    <source>
        <dbReference type="EMBL" id="AHH98182.1"/>
    </source>
</evidence>
<dbReference type="STRING" id="1449976.KALB_4820"/>
<dbReference type="Pfam" id="PF00072">
    <property type="entry name" value="Response_reg"/>
    <property type="match status" value="1"/>
</dbReference>
<dbReference type="GO" id="GO:0000160">
    <property type="term" value="P:phosphorelay signal transduction system"/>
    <property type="evidence" value="ECO:0007669"/>
    <property type="project" value="InterPro"/>
</dbReference>
<dbReference type="KEGG" id="kal:KALB_4820"/>
<keyword evidence="1 3" id="KW-0597">Phosphoprotein</keyword>
<evidence type="ECO:0000313" key="7">
    <source>
        <dbReference type="Proteomes" id="UP000019225"/>
    </source>
</evidence>
<dbReference type="PANTHER" id="PTHR43214">
    <property type="entry name" value="TWO-COMPONENT RESPONSE REGULATOR"/>
    <property type="match status" value="1"/>
</dbReference>
<dbReference type="HOGENOM" id="CLU_000445_90_5_11"/>
<dbReference type="AlphaFoldDB" id="W5WBF4"/>
<feature type="domain" description="Response regulatory" evidence="5">
    <location>
        <begin position="6"/>
        <end position="119"/>
    </location>
</feature>
<name>W5WBF4_9PSEU</name>
<dbReference type="InterPro" id="IPR001789">
    <property type="entry name" value="Sig_transdc_resp-reg_receiver"/>
</dbReference>
<dbReference type="SMART" id="SM00421">
    <property type="entry name" value="HTH_LUXR"/>
    <property type="match status" value="1"/>
</dbReference>
<evidence type="ECO:0000256" key="2">
    <source>
        <dbReference type="ARBA" id="ARBA00023125"/>
    </source>
</evidence>
<evidence type="ECO:0000256" key="3">
    <source>
        <dbReference type="PROSITE-ProRule" id="PRU00169"/>
    </source>
</evidence>
<feature type="domain" description="HTH luxR-type" evidence="4">
    <location>
        <begin position="133"/>
        <end position="192"/>
    </location>
</feature>
<dbReference type="Proteomes" id="UP000019225">
    <property type="component" value="Chromosome"/>
</dbReference>
<dbReference type="EMBL" id="CP007155">
    <property type="protein sequence ID" value="AHH98182.1"/>
    <property type="molecule type" value="Genomic_DNA"/>
</dbReference>
<evidence type="ECO:0000256" key="1">
    <source>
        <dbReference type="ARBA" id="ARBA00022553"/>
    </source>
</evidence>
<dbReference type="PROSITE" id="PS50110">
    <property type="entry name" value="RESPONSE_REGULATORY"/>
    <property type="match status" value="1"/>
</dbReference>
<dbReference type="CDD" id="cd17535">
    <property type="entry name" value="REC_NarL-like"/>
    <property type="match status" value="1"/>
</dbReference>
<sequence>MARVIDVAVVDNDKLVPAGLRAMLAPVPGIQVVGTSTSVHDHLRAGLSADVVLLDLILEDGRDPSQNVAAIRETGARVLVMSVHGDRHHVRDTIRAGASGYLLKDDDTDKLAEAIRAVHAGELAMTPELAFIITLQPPRLTERQVEVLHLYGTGCTLEATAHRLRISVGSVRTHLSRIYAKFAAAGDPIRSREDIPPRVRDYEIGPS</sequence>
<dbReference type="GO" id="GO:0006355">
    <property type="term" value="P:regulation of DNA-templated transcription"/>
    <property type="evidence" value="ECO:0007669"/>
    <property type="project" value="InterPro"/>
</dbReference>
<dbReference type="PRINTS" id="PR00038">
    <property type="entry name" value="HTHLUXR"/>
</dbReference>
<dbReference type="InterPro" id="IPR000792">
    <property type="entry name" value="Tscrpt_reg_LuxR_C"/>
</dbReference>
<gene>
    <name evidence="6" type="ORF">KALB_4820</name>
</gene>
<dbReference type="SMART" id="SM00448">
    <property type="entry name" value="REC"/>
    <property type="match status" value="1"/>
</dbReference>
<evidence type="ECO:0000259" key="5">
    <source>
        <dbReference type="PROSITE" id="PS50110"/>
    </source>
</evidence>
<dbReference type="PANTHER" id="PTHR43214:SF43">
    <property type="entry name" value="TWO-COMPONENT RESPONSE REGULATOR"/>
    <property type="match status" value="1"/>
</dbReference>
<dbReference type="SUPFAM" id="SSF52172">
    <property type="entry name" value="CheY-like"/>
    <property type="match status" value="1"/>
</dbReference>
<dbReference type="GO" id="GO:0003677">
    <property type="term" value="F:DNA binding"/>
    <property type="evidence" value="ECO:0007669"/>
    <property type="project" value="UniProtKB-KW"/>
</dbReference>
<dbReference type="InterPro" id="IPR058245">
    <property type="entry name" value="NreC/VraR/RcsB-like_REC"/>
</dbReference>
<reference evidence="6 7" key="1">
    <citation type="journal article" date="2014" name="BMC Genomics">
        <title>Complete genome sequence of producer of the glycopeptide antibiotic Aculeximycin Kutzneria albida DSM 43870T, a representative of minor genus of Pseudonocardiaceae.</title>
        <authorList>
            <person name="Rebets Y."/>
            <person name="Tokovenko B."/>
            <person name="Lushchyk I."/>
            <person name="Ruckert C."/>
            <person name="Zaburannyi N."/>
            <person name="Bechthold A."/>
            <person name="Kalinowski J."/>
            <person name="Luzhetskyy A."/>
        </authorList>
    </citation>
    <scope>NUCLEOTIDE SEQUENCE [LARGE SCALE GENOMIC DNA]</scope>
    <source>
        <strain evidence="6">DSM 43870</strain>
    </source>
</reference>
<proteinExistence type="predicted"/>
<dbReference type="CDD" id="cd06170">
    <property type="entry name" value="LuxR_C_like"/>
    <property type="match status" value="1"/>
</dbReference>
<evidence type="ECO:0000259" key="4">
    <source>
        <dbReference type="PROSITE" id="PS50043"/>
    </source>
</evidence>
<dbReference type="Pfam" id="PF00196">
    <property type="entry name" value="GerE"/>
    <property type="match status" value="1"/>
</dbReference>
<dbReference type="InterPro" id="IPR039420">
    <property type="entry name" value="WalR-like"/>
</dbReference>
<dbReference type="eggNOG" id="COG2197">
    <property type="taxonomic scope" value="Bacteria"/>
</dbReference>
<protein>
    <submittedName>
        <fullName evidence="6">Uncharacterized protein</fullName>
    </submittedName>
</protein>
<dbReference type="InterPro" id="IPR016032">
    <property type="entry name" value="Sig_transdc_resp-reg_C-effctor"/>
</dbReference>
<keyword evidence="7" id="KW-1185">Reference proteome</keyword>